<feature type="compositionally biased region" description="Polar residues" evidence="1">
    <location>
        <begin position="94"/>
        <end position="107"/>
    </location>
</feature>
<evidence type="ECO:0000313" key="2">
    <source>
        <dbReference type="EMBL" id="GHH38583.1"/>
    </source>
</evidence>
<dbReference type="RefSeq" id="WP_191298415.1">
    <property type="nucleotide sequence ID" value="NZ_BNAR01000004.1"/>
</dbReference>
<keyword evidence="3" id="KW-1185">Reference proteome</keyword>
<feature type="compositionally biased region" description="Basic and acidic residues" evidence="1">
    <location>
        <begin position="33"/>
        <end position="60"/>
    </location>
</feature>
<protein>
    <submittedName>
        <fullName evidence="2">Uncharacterized protein</fullName>
    </submittedName>
</protein>
<comment type="caution">
    <text evidence="2">The sequence shown here is derived from an EMBL/GenBank/DDBJ whole genome shotgun (WGS) entry which is preliminary data.</text>
</comment>
<dbReference type="Proteomes" id="UP000605568">
    <property type="component" value="Unassembled WGS sequence"/>
</dbReference>
<sequence length="107" mass="11896">MSRPGDRGDEIRQQAEIDAEVAASADALSRAPGDARDRALDRREEQLDELRRGLDGREAELGESEAAQRRRGAALDDREQLVRQRDADADQREINMQTALPSGEQPT</sequence>
<gene>
    <name evidence="2" type="ORF">GCM10017774_28730</name>
</gene>
<organism evidence="2 3">
    <name type="scientific">Lentzea cavernae</name>
    <dbReference type="NCBI Taxonomy" id="2020703"/>
    <lineage>
        <taxon>Bacteria</taxon>
        <taxon>Bacillati</taxon>
        <taxon>Actinomycetota</taxon>
        <taxon>Actinomycetes</taxon>
        <taxon>Pseudonocardiales</taxon>
        <taxon>Pseudonocardiaceae</taxon>
        <taxon>Lentzea</taxon>
    </lineage>
</organism>
<feature type="region of interest" description="Disordered" evidence="1">
    <location>
        <begin position="21"/>
        <end position="107"/>
    </location>
</feature>
<dbReference type="EMBL" id="BNAR01000004">
    <property type="protein sequence ID" value="GHH38583.1"/>
    <property type="molecule type" value="Genomic_DNA"/>
</dbReference>
<reference evidence="3" key="1">
    <citation type="journal article" date="2019" name="Int. J. Syst. Evol. Microbiol.">
        <title>The Global Catalogue of Microorganisms (GCM) 10K type strain sequencing project: providing services to taxonomists for standard genome sequencing and annotation.</title>
        <authorList>
            <consortium name="The Broad Institute Genomics Platform"/>
            <consortium name="The Broad Institute Genome Sequencing Center for Infectious Disease"/>
            <person name="Wu L."/>
            <person name="Ma J."/>
        </authorList>
    </citation>
    <scope>NUCLEOTIDE SEQUENCE [LARGE SCALE GENOMIC DNA]</scope>
    <source>
        <strain evidence="3">CGMCC 4.7367</strain>
    </source>
</reference>
<evidence type="ECO:0000256" key="1">
    <source>
        <dbReference type="SAM" id="MobiDB-lite"/>
    </source>
</evidence>
<proteinExistence type="predicted"/>
<feature type="compositionally biased region" description="Basic and acidic residues" evidence="1">
    <location>
        <begin position="73"/>
        <end position="93"/>
    </location>
</feature>
<evidence type="ECO:0000313" key="3">
    <source>
        <dbReference type="Proteomes" id="UP000605568"/>
    </source>
</evidence>
<name>A0ABQ3MBH7_9PSEU</name>
<accession>A0ABQ3MBH7</accession>